<evidence type="ECO:0000313" key="1">
    <source>
        <dbReference type="EMBL" id="CAE7250934.1"/>
    </source>
</evidence>
<organism evidence="1 2">
    <name type="scientific">Symbiodinium pilosum</name>
    <name type="common">Dinoflagellate</name>
    <dbReference type="NCBI Taxonomy" id="2952"/>
    <lineage>
        <taxon>Eukaryota</taxon>
        <taxon>Sar</taxon>
        <taxon>Alveolata</taxon>
        <taxon>Dinophyceae</taxon>
        <taxon>Suessiales</taxon>
        <taxon>Symbiodiniaceae</taxon>
        <taxon>Symbiodinium</taxon>
    </lineage>
</organism>
<dbReference type="Proteomes" id="UP000649617">
    <property type="component" value="Unassembled WGS sequence"/>
</dbReference>
<proteinExistence type="predicted"/>
<dbReference type="AlphaFoldDB" id="A0A812LPH1"/>
<accession>A0A812LPH1</accession>
<comment type="caution">
    <text evidence="1">The sequence shown here is derived from an EMBL/GenBank/DDBJ whole genome shotgun (WGS) entry which is preliminary data.</text>
</comment>
<protein>
    <submittedName>
        <fullName evidence="1">Uncharacterized protein</fullName>
    </submittedName>
</protein>
<evidence type="ECO:0000313" key="2">
    <source>
        <dbReference type="Proteomes" id="UP000649617"/>
    </source>
</evidence>
<dbReference type="EMBL" id="CAJNIZ010006557">
    <property type="protein sequence ID" value="CAE7250934.1"/>
    <property type="molecule type" value="Genomic_DNA"/>
</dbReference>
<name>A0A812LPH1_SYMPI</name>
<dbReference type="OrthoDB" id="10384895at2759"/>
<keyword evidence="2" id="KW-1185">Reference proteome</keyword>
<gene>
    <name evidence="1" type="ORF">SPIL2461_LOCUS4832</name>
</gene>
<sequence length="147" mass="16083">MAALYSGRPTTVRVVHGPVYGHPASMAAPSQVKVIRPQGQWPQYAFQPAVPARTQASYPMTVWKAVPGGVQLPNANKRVFTNAKSLMMAYNFKGDFRINGRPLILAVDPVDSERSHVATGLRAWDGGIVLAKYLEKVQPAARRLNCL</sequence>
<reference evidence="1" key="1">
    <citation type="submission" date="2021-02" db="EMBL/GenBank/DDBJ databases">
        <authorList>
            <person name="Dougan E. K."/>
            <person name="Rhodes N."/>
            <person name="Thang M."/>
            <person name="Chan C."/>
        </authorList>
    </citation>
    <scope>NUCLEOTIDE SEQUENCE</scope>
</reference>